<sequence length="86" mass="9794">MYALKQGQANYSNQKNQPALIDPTVIRAAGQIYHVYCEVHPEMSGQPSGVAINRYNHRGKVIFTHQPVLLPDECFIPLTQIESYMY</sequence>
<accession>A0A0C1R708</accession>
<evidence type="ECO:0000313" key="3">
    <source>
        <dbReference type="Proteomes" id="UP000029738"/>
    </source>
</evidence>
<evidence type="ECO:0000313" key="2">
    <source>
        <dbReference type="EMBL" id="KIE13404.1"/>
    </source>
</evidence>
<reference evidence="1" key="2">
    <citation type="submission" date="2019-11" db="EMBL/GenBank/DDBJ databases">
        <title>Improved Assembly of Tolypothrix boutellei genome.</title>
        <authorList>
            <person name="Sarangi A.N."/>
            <person name="Mukherjee M."/>
            <person name="Ghosh S."/>
            <person name="Singh D."/>
            <person name="Das A."/>
            <person name="Kant S."/>
            <person name="Prusty A."/>
            <person name="Tripathy S."/>
        </authorList>
    </citation>
    <scope>NUCLEOTIDE SEQUENCE</scope>
    <source>
        <strain evidence="1">VB521301</strain>
    </source>
</reference>
<comment type="caution">
    <text evidence="2">The sequence shown here is derived from an EMBL/GenBank/DDBJ whole genome shotgun (WGS) entry which is preliminary data.</text>
</comment>
<reference evidence="2" key="1">
    <citation type="journal article" date="2015" name="Genome Announc.">
        <title>Draft Genome Sequence of Tolypothrix boutellei Strain VB521301.</title>
        <authorList>
            <person name="Chandrababunaidu M.M."/>
            <person name="Singh D."/>
            <person name="Sen D."/>
            <person name="Bhan S."/>
            <person name="Das S."/>
            <person name="Gupta A."/>
            <person name="Adhikary S.P."/>
            <person name="Tripathy S."/>
        </authorList>
    </citation>
    <scope>NUCLEOTIDE SEQUENCE</scope>
    <source>
        <strain evidence="2">VB521301</strain>
    </source>
</reference>
<dbReference type="AlphaFoldDB" id="A0A0C1R708"/>
<gene>
    <name evidence="2" type="ORF">DA73_0204500</name>
    <name evidence="1" type="ORF">DA73_0400024725</name>
</gene>
<dbReference type="OrthoDB" id="531597at2"/>
<name>A0A0C1R708_9CYAN</name>
<dbReference type="EMBL" id="JHEG02000019">
    <property type="protein sequence ID" value="KIE13404.1"/>
    <property type="molecule type" value="Genomic_DNA"/>
</dbReference>
<evidence type="ECO:0000313" key="1">
    <source>
        <dbReference type="EMBL" id="KAF3888336.1"/>
    </source>
</evidence>
<protein>
    <submittedName>
        <fullName evidence="2">Uncharacterized protein</fullName>
    </submittedName>
</protein>
<dbReference type="EMBL" id="JHEG04000001">
    <property type="protein sequence ID" value="KAF3888336.1"/>
    <property type="molecule type" value="Genomic_DNA"/>
</dbReference>
<dbReference type="STRING" id="1479485.DA73_0204500"/>
<dbReference type="RefSeq" id="WP_038090006.1">
    <property type="nucleotide sequence ID" value="NZ_JHEG04000001.1"/>
</dbReference>
<keyword evidence="3" id="KW-1185">Reference proteome</keyword>
<organism evidence="2">
    <name type="scientific">Tolypothrix bouteillei VB521301</name>
    <dbReference type="NCBI Taxonomy" id="1479485"/>
    <lineage>
        <taxon>Bacteria</taxon>
        <taxon>Bacillati</taxon>
        <taxon>Cyanobacteriota</taxon>
        <taxon>Cyanophyceae</taxon>
        <taxon>Nostocales</taxon>
        <taxon>Tolypothrichaceae</taxon>
        <taxon>Tolypothrix</taxon>
    </lineage>
</organism>
<proteinExistence type="predicted"/>
<dbReference type="Proteomes" id="UP000029738">
    <property type="component" value="Unassembled WGS sequence"/>
</dbReference>